<dbReference type="Proteomes" id="UP001341840">
    <property type="component" value="Unassembled WGS sequence"/>
</dbReference>
<keyword evidence="3" id="KW-1185">Reference proteome</keyword>
<sequence>MNPYFFNSPITINITFPPSPIPHNNNNNNNNKIHKIYECIITWLLALLQLRNSPSSANSKSPFQVHPLTARASVFSICLYYLAVEASLLFPRYATQLNMAMPVIRLVYVASLGALLVPEWPLMKYVFNFILAFLVLRRVLMAIYDRLVKRLMSIMMMRIRIIINMITNTQRYTLPLTQSSHGRI</sequence>
<feature type="transmembrane region" description="Helical" evidence="1">
    <location>
        <begin position="126"/>
        <end position="148"/>
    </location>
</feature>
<keyword evidence="1" id="KW-0472">Membrane</keyword>
<organism evidence="2 3">
    <name type="scientific">Stylosanthes scabra</name>
    <dbReference type="NCBI Taxonomy" id="79078"/>
    <lineage>
        <taxon>Eukaryota</taxon>
        <taxon>Viridiplantae</taxon>
        <taxon>Streptophyta</taxon>
        <taxon>Embryophyta</taxon>
        <taxon>Tracheophyta</taxon>
        <taxon>Spermatophyta</taxon>
        <taxon>Magnoliopsida</taxon>
        <taxon>eudicotyledons</taxon>
        <taxon>Gunneridae</taxon>
        <taxon>Pentapetalae</taxon>
        <taxon>rosids</taxon>
        <taxon>fabids</taxon>
        <taxon>Fabales</taxon>
        <taxon>Fabaceae</taxon>
        <taxon>Papilionoideae</taxon>
        <taxon>50 kb inversion clade</taxon>
        <taxon>dalbergioids sensu lato</taxon>
        <taxon>Dalbergieae</taxon>
        <taxon>Pterocarpus clade</taxon>
        <taxon>Stylosanthes</taxon>
    </lineage>
</organism>
<dbReference type="InterPro" id="IPR053258">
    <property type="entry name" value="Ca-permeable_cation_channel"/>
</dbReference>
<keyword evidence="1" id="KW-1133">Transmembrane helix</keyword>
<reference evidence="2 3" key="1">
    <citation type="journal article" date="2023" name="Plants (Basel)">
        <title>Bridging the Gap: Combining Genomics and Transcriptomics Approaches to Understand Stylosanthes scabra, an Orphan Legume from the Brazilian Caatinga.</title>
        <authorList>
            <person name="Ferreira-Neto J.R.C."/>
            <person name="da Silva M.D."/>
            <person name="Binneck E."/>
            <person name="de Melo N.F."/>
            <person name="da Silva R.H."/>
            <person name="de Melo A.L.T.M."/>
            <person name="Pandolfi V."/>
            <person name="Bustamante F.O."/>
            <person name="Brasileiro-Vidal A.C."/>
            <person name="Benko-Iseppon A.M."/>
        </authorList>
    </citation>
    <scope>NUCLEOTIDE SEQUENCE [LARGE SCALE GENOMIC DNA]</scope>
    <source>
        <tissue evidence="2">Leaves</tissue>
    </source>
</reference>
<dbReference type="PANTHER" id="PTHR34115">
    <property type="entry name" value="PROTEIN, PUTATIVE-RELATED"/>
    <property type="match status" value="1"/>
</dbReference>
<proteinExistence type="predicted"/>
<feature type="transmembrane region" description="Helical" evidence="1">
    <location>
        <begin position="72"/>
        <end position="91"/>
    </location>
</feature>
<name>A0ABU6WWR2_9FABA</name>
<protein>
    <submittedName>
        <fullName evidence="2">Uncharacterized protein</fullName>
    </submittedName>
</protein>
<accession>A0ABU6WWR2</accession>
<evidence type="ECO:0000313" key="2">
    <source>
        <dbReference type="EMBL" id="MED6189103.1"/>
    </source>
</evidence>
<evidence type="ECO:0000313" key="3">
    <source>
        <dbReference type="Proteomes" id="UP001341840"/>
    </source>
</evidence>
<comment type="caution">
    <text evidence="2">The sequence shown here is derived from an EMBL/GenBank/DDBJ whole genome shotgun (WGS) entry which is preliminary data.</text>
</comment>
<evidence type="ECO:0000256" key="1">
    <source>
        <dbReference type="SAM" id="Phobius"/>
    </source>
</evidence>
<keyword evidence="1" id="KW-0812">Transmembrane</keyword>
<gene>
    <name evidence="2" type="ORF">PIB30_092475</name>
</gene>
<dbReference type="EMBL" id="JASCZI010183152">
    <property type="protein sequence ID" value="MED6189103.1"/>
    <property type="molecule type" value="Genomic_DNA"/>
</dbReference>
<dbReference type="PANTHER" id="PTHR34115:SF5">
    <property type="entry name" value="PROTEIN, PUTATIVE-RELATED"/>
    <property type="match status" value="1"/>
</dbReference>
<feature type="transmembrane region" description="Helical" evidence="1">
    <location>
        <begin position="103"/>
        <end position="120"/>
    </location>
</feature>